<keyword evidence="6" id="KW-0378">Hydrolase</keyword>
<keyword evidence="7" id="KW-0067">ATP-binding</keyword>
<dbReference type="PANTHER" id="PTHR40765">
    <property type="entry name" value="ESX-2 SECRETION SYSTEM ATPASE ECCB2"/>
    <property type="match status" value="1"/>
</dbReference>
<dbReference type="NCBIfam" id="TIGR03919">
    <property type="entry name" value="T7SS_EccB"/>
    <property type="match status" value="1"/>
</dbReference>
<keyword evidence="8 10" id="KW-1133">Transmembrane helix</keyword>
<evidence type="ECO:0000256" key="7">
    <source>
        <dbReference type="ARBA" id="ARBA00022840"/>
    </source>
</evidence>
<evidence type="ECO:0000256" key="6">
    <source>
        <dbReference type="ARBA" id="ARBA00022801"/>
    </source>
</evidence>
<accession>A0ABT9QRM9</accession>
<evidence type="ECO:0000256" key="8">
    <source>
        <dbReference type="ARBA" id="ARBA00022989"/>
    </source>
</evidence>
<evidence type="ECO:0000256" key="9">
    <source>
        <dbReference type="ARBA" id="ARBA00023136"/>
    </source>
</evidence>
<sequence length="474" mass="50393">MQTRRDLYQAHKMMVQRLNLALLQGEPDLPESPMRRLNMAMFCGVLAAVLVMAGFGIYGLLFPGGATGLTKPGTVIVEEESGATFVYSEPQKEMIPVANLTSARLLLGEQEVTVTTASSASLKDFQRGTKVGIPGAPESPPARDKLVRAPWSACVVEGTDAGGERRPYTSLIGGMEVGGRPVTQDSAMIVEGGDQLWLLWSNQRMLVPADSVRALPDGQRRQVPEAWLNALPVGSDFRRPEIPGFGRAAYGPGGKRSVVGRVYKVPPLIGAPEKLYVLLSDGLASLTPLQADLLLQNPDIKKAYGQAAAKPIETDAASANAMKVSATRMDSKGLPPTLPNIIVPNPTDPLCAVYSGTERGSTKATLTIESTVRIPPPPTGRFNPEAVDQVVLPPGTGVLAGNLPGDGRLDSVQSLYLIDDQGRRYAIQSPEALQSLGYTMEDVAPVPAHLMHLIPEGPVLDPAAAKNPVPIIGR</sequence>
<feature type="transmembrane region" description="Helical" evidence="10">
    <location>
        <begin position="39"/>
        <end position="61"/>
    </location>
</feature>
<evidence type="ECO:0000256" key="5">
    <source>
        <dbReference type="ARBA" id="ARBA00022741"/>
    </source>
</evidence>
<reference evidence="11 12" key="1">
    <citation type="submission" date="2023-07" db="EMBL/GenBank/DDBJ databases">
        <title>Sequencing the genomes of 1000 actinobacteria strains.</title>
        <authorList>
            <person name="Klenk H.-P."/>
        </authorList>
    </citation>
    <scope>NUCLEOTIDE SEQUENCE [LARGE SCALE GENOMIC DNA]</scope>
    <source>
        <strain evidence="11 12">DSM 46740</strain>
    </source>
</reference>
<dbReference type="Proteomes" id="UP001225356">
    <property type="component" value="Unassembled WGS sequence"/>
</dbReference>
<evidence type="ECO:0000256" key="3">
    <source>
        <dbReference type="ARBA" id="ARBA00022475"/>
    </source>
</evidence>
<dbReference type="InterPro" id="IPR042485">
    <property type="entry name" value="T7SS_EccB_R3"/>
</dbReference>
<evidence type="ECO:0000256" key="10">
    <source>
        <dbReference type="SAM" id="Phobius"/>
    </source>
</evidence>
<dbReference type="PANTHER" id="PTHR40765:SF2">
    <property type="entry name" value="ESX-2 SECRETION SYSTEM ATPASE ECCB2"/>
    <property type="match status" value="1"/>
</dbReference>
<comment type="caution">
    <text evidence="11">The sequence shown here is derived from an EMBL/GenBank/DDBJ whole genome shotgun (WGS) entry which is preliminary data.</text>
</comment>
<evidence type="ECO:0000256" key="1">
    <source>
        <dbReference type="ARBA" id="ARBA00004162"/>
    </source>
</evidence>
<keyword evidence="3" id="KW-1003">Cell membrane</keyword>
<comment type="subcellular location">
    <subcellularLocation>
        <location evidence="1">Cell membrane</location>
        <topology evidence="1">Single-pass membrane protein</topology>
    </subcellularLocation>
</comment>
<keyword evidence="4 10" id="KW-0812">Transmembrane</keyword>
<evidence type="ECO:0000256" key="2">
    <source>
        <dbReference type="ARBA" id="ARBA00008149"/>
    </source>
</evidence>
<dbReference type="InterPro" id="IPR007795">
    <property type="entry name" value="T7SS_EccB"/>
</dbReference>
<dbReference type="Gene3D" id="3.30.2390.20">
    <property type="entry name" value="Type VII secretion system EccB, repeat 1 domain"/>
    <property type="match status" value="1"/>
</dbReference>
<dbReference type="Pfam" id="PF05108">
    <property type="entry name" value="T7SS_ESX1_EccB"/>
    <property type="match status" value="1"/>
</dbReference>
<dbReference type="EMBL" id="JAUSQU010000001">
    <property type="protein sequence ID" value="MDP9849402.1"/>
    <property type="molecule type" value="Genomic_DNA"/>
</dbReference>
<keyword evidence="9 10" id="KW-0472">Membrane</keyword>
<dbReference type="Gene3D" id="2.40.50.910">
    <property type="entry name" value="Type VII secretion system EccB, repeat 3 domain"/>
    <property type="match status" value="1"/>
</dbReference>
<gene>
    <name evidence="11" type="ORF">J2853_008613</name>
</gene>
<comment type="similarity">
    <text evidence="2">Belongs to the EccB family.</text>
</comment>
<organism evidence="11 12">
    <name type="scientific">Streptosporangium lutulentum</name>
    <dbReference type="NCBI Taxonomy" id="1461250"/>
    <lineage>
        <taxon>Bacteria</taxon>
        <taxon>Bacillati</taxon>
        <taxon>Actinomycetota</taxon>
        <taxon>Actinomycetes</taxon>
        <taxon>Streptosporangiales</taxon>
        <taxon>Streptosporangiaceae</taxon>
        <taxon>Streptosporangium</taxon>
    </lineage>
</organism>
<name>A0ABT9QRM9_9ACTN</name>
<evidence type="ECO:0000313" key="12">
    <source>
        <dbReference type="Proteomes" id="UP001225356"/>
    </source>
</evidence>
<evidence type="ECO:0000313" key="11">
    <source>
        <dbReference type="EMBL" id="MDP9849402.1"/>
    </source>
</evidence>
<keyword evidence="12" id="KW-1185">Reference proteome</keyword>
<dbReference type="RefSeq" id="WP_307567235.1">
    <property type="nucleotide sequence ID" value="NZ_JAUSQU010000001.1"/>
</dbReference>
<keyword evidence="5" id="KW-0547">Nucleotide-binding</keyword>
<proteinExistence type="inferred from homology"/>
<protein>
    <submittedName>
        <fullName evidence="11">Type VII secretion protein EccB</fullName>
    </submittedName>
</protein>
<dbReference type="InterPro" id="IPR044857">
    <property type="entry name" value="T7SS_EccB_R1"/>
</dbReference>
<evidence type="ECO:0000256" key="4">
    <source>
        <dbReference type="ARBA" id="ARBA00022692"/>
    </source>
</evidence>